<dbReference type="AlphaFoldDB" id="A0A6G1BNR6"/>
<gene>
    <name evidence="1" type="ORF">E2562_025284</name>
</gene>
<proteinExistence type="predicted"/>
<dbReference type="EMBL" id="SPHZ02000012">
    <property type="protein sequence ID" value="KAF0889516.1"/>
    <property type="molecule type" value="Genomic_DNA"/>
</dbReference>
<evidence type="ECO:0000313" key="2">
    <source>
        <dbReference type="Proteomes" id="UP000479710"/>
    </source>
</evidence>
<dbReference type="Proteomes" id="UP000479710">
    <property type="component" value="Unassembled WGS sequence"/>
</dbReference>
<reference evidence="1 2" key="1">
    <citation type="submission" date="2019-11" db="EMBL/GenBank/DDBJ databases">
        <title>Whole genome sequence of Oryza granulata.</title>
        <authorList>
            <person name="Li W."/>
        </authorList>
    </citation>
    <scope>NUCLEOTIDE SEQUENCE [LARGE SCALE GENOMIC DNA]</scope>
    <source>
        <strain evidence="2">cv. Menghai</strain>
        <tissue evidence="1">Leaf</tissue>
    </source>
</reference>
<accession>A0A6G1BNR6</accession>
<evidence type="ECO:0000313" key="1">
    <source>
        <dbReference type="EMBL" id="KAF0889516.1"/>
    </source>
</evidence>
<comment type="caution">
    <text evidence="1">The sequence shown here is derived from an EMBL/GenBank/DDBJ whole genome shotgun (WGS) entry which is preliminary data.</text>
</comment>
<protein>
    <submittedName>
        <fullName evidence="1">Uncharacterized protein</fullName>
    </submittedName>
</protein>
<keyword evidence="2" id="KW-1185">Reference proteome</keyword>
<sequence>MANPRHGASRPSVGRPTLRGAMRGFARALDQHNAVAACIPVTRHGVAQLLDAVASVDRHGMSGCVV</sequence>
<organism evidence="1 2">
    <name type="scientific">Oryza meyeriana var. granulata</name>
    <dbReference type="NCBI Taxonomy" id="110450"/>
    <lineage>
        <taxon>Eukaryota</taxon>
        <taxon>Viridiplantae</taxon>
        <taxon>Streptophyta</taxon>
        <taxon>Embryophyta</taxon>
        <taxon>Tracheophyta</taxon>
        <taxon>Spermatophyta</taxon>
        <taxon>Magnoliopsida</taxon>
        <taxon>Liliopsida</taxon>
        <taxon>Poales</taxon>
        <taxon>Poaceae</taxon>
        <taxon>BOP clade</taxon>
        <taxon>Oryzoideae</taxon>
        <taxon>Oryzeae</taxon>
        <taxon>Oryzinae</taxon>
        <taxon>Oryza</taxon>
        <taxon>Oryza meyeriana</taxon>
    </lineage>
</organism>
<name>A0A6G1BNR6_9ORYZ</name>